<dbReference type="InterPro" id="IPR051448">
    <property type="entry name" value="CdaR-like_regulators"/>
</dbReference>
<dbReference type="InterPro" id="IPR041522">
    <property type="entry name" value="CdaR_GGDEF"/>
</dbReference>
<feature type="domain" description="PucR C-terminal helix-turn-helix" evidence="2">
    <location>
        <begin position="356"/>
        <end position="409"/>
    </location>
</feature>
<comment type="similarity">
    <text evidence="1">Belongs to the CdaR family.</text>
</comment>
<proteinExistence type="inferred from homology"/>
<organism evidence="4 5">
    <name type="scientific">Polyangium fumosum</name>
    <dbReference type="NCBI Taxonomy" id="889272"/>
    <lineage>
        <taxon>Bacteria</taxon>
        <taxon>Pseudomonadati</taxon>
        <taxon>Myxococcota</taxon>
        <taxon>Polyangia</taxon>
        <taxon>Polyangiales</taxon>
        <taxon>Polyangiaceae</taxon>
        <taxon>Polyangium</taxon>
    </lineage>
</organism>
<dbReference type="Proteomes" id="UP000309215">
    <property type="component" value="Unassembled WGS sequence"/>
</dbReference>
<reference evidence="4 5" key="1">
    <citation type="submission" date="2019-04" db="EMBL/GenBank/DDBJ databases">
        <authorList>
            <person name="Li Y."/>
            <person name="Wang J."/>
        </authorList>
    </citation>
    <scope>NUCLEOTIDE SEQUENCE [LARGE SCALE GENOMIC DNA]</scope>
    <source>
        <strain evidence="4 5">DSM 14668</strain>
    </source>
</reference>
<dbReference type="Gene3D" id="1.10.10.2840">
    <property type="entry name" value="PucR C-terminal helix-turn-helix domain"/>
    <property type="match status" value="1"/>
</dbReference>
<accession>A0A4U1IYJ3</accession>
<dbReference type="InterPro" id="IPR025736">
    <property type="entry name" value="PucR_C-HTH_dom"/>
</dbReference>
<evidence type="ECO:0000259" key="2">
    <source>
        <dbReference type="Pfam" id="PF13556"/>
    </source>
</evidence>
<dbReference type="EMBL" id="SSMQ01000054">
    <property type="protein sequence ID" value="TKC99655.1"/>
    <property type="molecule type" value="Genomic_DNA"/>
</dbReference>
<comment type="caution">
    <text evidence="4">The sequence shown here is derived from an EMBL/GenBank/DDBJ whole genome shotgun (WGS) entry which is preliminary data.</text>
</comment>
<dbReference type="PANTHER" id="PTHR33744">
    <property type="entry name" value="CARBOHYDRATE DIACID REGULATOR"/>
    <property type="match status" value="1"/>
</dbReference>
<sequence>MHQRDDNLGAWPWPRPSKRVRELIRRGAERALDTPHEWLEELDRATLSIERMKVIAEDPVLAAATRRTSRAYFFHWAEANLKDPGAPVAPHLGAESLGMARDLVRRGVTESAVHAYRTGQNAAWLRWMSIGFELTSDPDELRELLDISARSISFFLDATMAVLSAQMNAERDELTRGTHAERREVVALLLNGAPISPQIASRRLGYELDQTHQAAVLWSDEPASDLGALESAADALSRAAGAERPLVVVASAATLWVWVPGEAEPDVERLRAAIGPLPGVRVAIGSKSRKIEGFRRSHLDALTTQRMIARLGSDPRVVSFDMVRLVSLVTQNSEGADQFVKHTLGDLESASPELRSALLTFLDEGCNASRAAARLHTHRNTLLRRLARAEELLPRPLEHNRVEVAVALQVLRWQSSPSGAA</sequence>
<keyword evidence="5" id="KW-1185">Reference proteome</keyword>
<evidence type="ECO:0000313" key="4">
    <source>
        <dbReference type="EMBL" id="TKC99655.1"/>
    </source>
</evidence>
<dbReference type="Pfam" id="PF13556">
    <property type="entry name" value="HTH_30"/>
    <property type="match status" value="1"/>
</dbReference>
<evidence type="ECO:0000259" key="3">
    <source>
        <dbReference type="Pfam" id="PF17853"/>
    </source>
</evidence>
<dbReference type="PANTHER" id="PTHR33744:SF1">
    <property type="entry name" value="DNA-BINDING TRANSCRIPTIONAL ACTIVATOR ADER"/>
    <property type="match status" value="1"/>
</dbReference>
<gene>
    <name evidence="4" type="ORF">E8A74_36860</name>
</gene>
<protein>
    <submittedName>
        <fullName evidence="4">PucR family transcriptional regulator</fullName>
    </submittedName>
</protein>
<dbReference type="Pfam" id="PF17853">
    <property type="entry name" value="GGDEF_2"/>
    <property type="match status" value="1"/>
</dbReference>
<dbReference type="RefSeq" id="WP_136933785.1">
    <property type="nucleotide sequence ID" value="NZ_SSMQ01000054.1"/>
</dbReference>
<feature type="domain" description="CdaR GGDEF-like" evidence="3">
    <location>
        <begin position="201"/>
        <end position="307"/>
    </location>
</feature>
<evidence type="ECO:0000256" key="1">
    <source>
        <dbReference type="ARBA" id="ARBA00006754"/>
    </source>
</evidence>
<evidence type="ECO:0000313" key="5">
    <source>
        <dbReference type="Proteomes" id="UP000309215"/>
    </source>
</evidence>
<dbReference type="OrthoDB" id="3663486at2"/>
<dbReference type="InterPro" id="IPR042070">
    <property type="entry name" value="PucR_C-HTH_sf"/>
</dbReference>
<name>A0A4U1IYJ3_9BACT</name>
<dbReference type="AlphaFoldDB" id="A0A4U1IYJ3"/>